<dbReference type="Gene3D" id="3.30.1980.10">
    <property type="entry name" value="Hypothetical protein YunC"/>
    <property type="match status" value="1"/>
</dbReference>
<proteinExistence type="predicted"/>
<gene>
    <name evidence="1" type="ORF">J2S03_000815</name>
</gene>
<accession>A0ABT9XGX9</accession>
<dbReference type="SUPFAM" id="SSF102891">
    <property type="entry name" value="Hypothetical protein Ta1206"/>
    <property type="match status" value="1"/>
</dbReference>
<dbReference type="Proteomes" id="UP001232973">
    <property type="component" value="Unassembled WGS sequence"/>
</dbReference>
<dbReference type="EMBL" id="JAUSTP010000003">
    <property type="protein sequence ID" value="MDQ0189001.1"/>
    <property type="molecule type" value="Genomic_DNA"/>
</dbReference>
<dbReference type="RefSeq" id="WP_274456409.1">
    <property type="nucleotide sequence ID" value="NZ_CP067097.1"/>
</dbReference>
<sequence>MVHVQPIWIDHELFLGTEVQLPKTTLLVIQSDTGYVMCGALDVQLLREKLASRNILAARATGVRNLQELLDGTVESCTQAAEALGIEAGTPIREALLRMRAHERAERG</sequence>
<name>A0ABT9XGX9_9BACL</name>
<protein>
    <submittedName>
        <fullName evidence="1">Uncharacterized protein YunC (DUF1805 family)</fullName>
    </submittedName>
</protein>
<evidence type="ECO:0000313" key="1">
    <source>
        <dbReference type="EMBL" id="MDQ0189001.1"/>
    </source>
</evidence>
<reference evidence="1 2" key="1">
    <citation type="submission" date="2023-07" db="EMBL/GenBank/DDBJ databases">
        <title>Genomic Encyclopedia of Type Strains, Phase IV (KMG-IV): sequencing the most valuable type-strain genomes for metagenomic binning, comparative biology and taxonomic classification.</title>
        <authorList>
            <person name="Goeker M."/>
        </authorList>
    </citation>
    <scope>NUCLEOTIDE SEQUENCE [LARGE SCALE GENOMIC DNA]</scope>
    <source>
        <strain evidence="1 2">DSM 4006</strain>
    </source>
</reference>
<dbReference type="InterPro" id="IPR014931">
    <property type="entry name" value="DUF1805"/>
</dbReference>
<dbReference type="Pfam" id="PF08827">
    <property type="entry name" value="DUF1805"/>
    <property type="match status" value="1"/>
</dbReference>
<comment type="caution">
    <text evidence="1">The sequence shown here is derived from an EMBL/GenBank/DDBJ whole genome shotgun (WGS) entry which is preliminary data.</text>
</comment>
<dbReference type="InterPro" id="IPR036493">
    <property type="entry name" value="YunC_sf"/>
</dbReference>
<keyword evidence="2" id="KW-1185">Reference proteome</keyword>
<organism evidence="1 2">
    <name type="scientific">Alicyclobacillus cycloheptanicus</name>
    <dbReference type="NCBI Taxonomy" id="1457"/>
    <lineage>
        <taxon>Bacteria</taxon>
        <taxon>Bacillati</taxon>
        <taxon>Bacillota</taxon>
        <taxon>Bacilli</taxon>
        <taxon>Bacillales</taxon>
        <taxon>Alicyclobacillaceae</taxon>
        <taxon>Alicyclobacillus</taxon>
    </lineage>
</organism>
<evidence type="ECO:0000313" key="2">
    <source>
        <dbReference type="Proteomes" id="UP001232973"/>
    </source>
</evidence>